<gene>
    <name evidence="7" type="ORF">EPA86_06465</name>
</gene>
<dbReference type="Gene3D" id="3.10.20.310">
    <property type="entry name" value="membrane protein fhac"/>
    <property type="match status" value="1"/>
</dbReference>
<feature type="chain" id="PRO_5021240020" evidence="5">
    <location>
        <begin position="21"/>
        <end position="738"/>
    </location>
</feature>
<feature type="active site" description="Nucleophile" evidence="4">
    <location>
        <position position="62"/>
    </location>
</feature>
<feature type="short sequence motif" description="DGA/G" evidence="4">
    <location>
        <begin position="208"/>
        <end position="210"/>
    </location>
</feature>
<dbReference type="PROSITE" id="PS51635">
    <property type="entry name" value="PNPLA"/>
    <property type="match status" value="1"/>
</dbReference>
<dbReference type="InterPro" id="IPR050301">
    <property type="entry name" value="NTE"/>
</dbReference>
<dbReference type="OrthoDB" id="5290098at2"/>
<reference evidence="7 8" key="1">
    <citation type="submission" date="2019-01" db="EMBL/GenBank/DDBJ databases">
        <title>Litorilituus lipolytica sp. nov., isolated from intertidal sand of the Yellow Sea in China.</title>
        <authorList>
            <person name="Liu A."/>
        </authorList>
    </citation>
    <scope>NUCLEOTIDE SEQUENCE [LARGE SCALE GENOMIC DNA]</scope>
    <source>
        <strain evidence="7 8">RZ04</strain>
    </source>
</reference>
<accession>A0A502KY10</accession>
<comment type="caution">
    <text evidence="7">The sequence shown here is derived from an EMBL/GenBank/DDBJ whole genome shotgun (WGS) entry which is preliminary data.</text>
</comment>
<dbReference type="AlphaFoldDB" id="A0A502KY10"/>
<evidence type="ECO:0000256" key="1">
    <source>
        <dbReference type="ARBA" id="ARBA00022801"/>
    </source>
</evidence>
<dbReference type="Gene3D" id="3.40.1090.10">
    <property type="entry name" value="Cytosolic phospholipase A2 catalytic domain"/>
    <property type="match status" value="2"/>
</dbReference>
<organism evidence="7 8">
    <name type="scientific">Litorilituus lipolyticus</name>
    <dbReference type="NCBI Taxonomy" id="2491017"/>
    <lineage>
        <taxon>Bacteria</taxon>
        <taxon>Pseudomonadati</taxon>
        <taxon>Pseudomonadota</taxon>
        <taxon>Gammaproteobacteria</taxon>
        <taxon>Alteromonadales</taxon>
        <taxon>Colwelliaceae</taxon>
        <taxon>Litorilituus</taxon>
    </lineage>
</organism>
<dbReference type="Gene3D" id="2.40.160.50">
    <property type="entry name" value="membrane protein fhac: a member of the omp85/tpsb transporter family"/>
    <property type="match status" value="1"/>
</dbReference>
<dbReference type="CDD" id="cd07205">
    <property type="entry name" value="Pat_PNPLA6_PNPLA7_NTE1_like"/>
    <property type="match status" value="1"/>
</dbReference>
<dbReference type="GO" id="GO:0016787">
    <property type="term" value="F:hydrolase activity"/>
    <property type="evidence" value="ECO:0007669"/>
    <property type="project" value="UniProtKB-UniRule"/>
</dbReference>
<dbReference type="Pfam" id="PF01734">
    <property type="entry name" value="Patatin"/>
    <property type="match status" value="1"/>
</dbReference>
<sequence length="738" mass="81565">MRLHSLLLLISLAFAPLGEASDTRAKIGLVLSGGGAKGSAHIGVLKVLEQEKVPVDYIVGTSIGAYVAGMYALGYSVEEIETIMLSLPWDDGYSDFIPREDLSYRNKQFRDRYNLGVRLGFSEGEIKVPHGLLLGQSAYQILRKSTDTVPAFESFDELAIPYRAVASDITTAEVVILSKGSIHQAMKASAAVPGIVSAVEIDGKTLVDGGIANNMPIDVVKAMGADIVIAVDIGSPLAHEDELTSTVAVLNQLSTILTNNTTLAQKELLTEKDILIRPAIDNLSTTDWSVLPKALELGEKQAQEQIEQIKKLSVSNEEFIDYQKHKLNKSKKWLATSERPVVKINYENNSNADVDIIAQHFAIDIGSYLTKEQLDEAINRVYALDMFESVNVEIDDVSEGKIIVLQTKAKSWGPNYLDFGFSLKTDFHHRTITELNVAYLMTDINKNGGQWLNEVRVGWETMLGTEFYQPIGKYQQYFARTRLEYGHEKWERTKERYELTNKYALAKLGLGYNYVFNGLVEVGGIAEKGDLSVDVQTVGKYDYDSYGGYLKAEYDSLNSINFPTEGNKLSFNVFWREDSYSRPLTKFTEDTSVEITFDWRGAIGFRGHTFVGIVSLATVESDVGSDFTVHVTELGGFLNLSGYQEDALIGAHKAFAALAYQYDLGRDIPGAFGLPMYLGASIEMGNIWQIDDSVKHDDLIHSGSLYLGTDTSFGPAVFGVGVASKGEYSFFLSIGKNW</sequence>
<dbReference type="SUPFAM" id="SSF52151">
    <property type="entry name" value="FabD/lysophospholipase-like"/>
    <property type="match status" value="1"/>
</dbReference>
<evidence type="ECO:0000259" key="6">
    <source>
        <dbReference type="PROSITE" id="PS51635"/>
    </source>
</evidence>
<feature type="domain" description="PNPLA" evidence="6">
    <location>
        <begin position="29"/>
        <end position="221"/>
    </location>
</feature>
<evidence type="ECO:0000256" key="5">
    <source>
        <dbReference type="SAM" id="SignalP"/>
    </source>
</evidence>
<evidence type="ECO:0000256" key="4">
    <source>
        <dbReference type="PROSITE-ProRule" id="PRU01161"/>
    </source>
</evidence>
<dbReference type="PANTHER" id="PTHR14226:SF29">
    <property type="entry name" value="NEUROPATHY TARGET ESTERASE SWS"/>
    <property type="match status" value="1"/>
</dbReference>
<evidence type="ECO:0000313" key="7">
    <source>
        <dbReference type="EMBL" id="TPH16522.1"/>
    </source>
</evidence>
<keyword evidence="1 4" id="KW-0378">Hydrolase</keyword>
<evidence type="ECO:0000256" key="2">
    <source>
        <dbReference type="ARBA" id="ARBA00022963"/>
    </source>
</evidence>
<keyword evidence="2 4" id="KW-0442">Lipid degradation</keyword>
<keyword evidence="8" id="KW-1185">Reference proteome</keyword>
<dbReference type="EMBL" id="SAWY01000012">
    <property type="protein sequence ID" value="TPH16522.1"/>
    <property type="molecule type" value="Genomic_DNA"/>
</dbReference>
<dbReference type="Proteomes" id="UP000315303">
    <property type="component" value="Unassembled WGS sequence"/>
</dbReference>
<dbReference type="InterPro" id="IPR002641">
    <property type="entry name" value="PNPLA_dom"/>
</dbReference>
<dbReference type="InterPro" id="IPR016035">
    <property type="entry name" value="Acyl_Trfase/lysoPLipase"/>
</dbReference>
<evidence type="ECO:0000313" key="8">
    <source>
        <dbReference type="Proteomes" id="UP000315303"/>
    </source>
</evidence>
<protein>
    <submittedName>
        <fullName evidence="7">Patatin</fullName>
    </submittedName>
</protein>
<feature type="signal peptide" evidence="5">
    <location>
        <begin position="1"/>
        <end position="20"/>
    </location>
</feature>
<dbReference type="PANTHER" id="PTHR14226">
    <property type="entry name" value="NEUROPATHY TARGET ESTERASE/SWISS CHEESE D.MELANOGASTER"/>
    <property type="match status" value="1"/>
</dbReference>
<feature type="active site" description="Proton acceptor" evidence="4">
    <location>
        <position position="208"/>
    </location>
</feature>
<keyword evidence="3 4" id="KW-0443">Lipid metabolism</keyword>
<proteinExistence type="predicted"/>
<feature type="short sequence motif" description="GXGXXG" evidence="4">
    <location>
        <begin position="33"/>
        <end position="38"/>
    </location>
</feature>
<dbReference type="GO" id="GO:0016042">
    <property type="term" value="P:lipid catabolic process"/>
    <property type="evidence" value="ECO:0007669"/>
    <property type="project" value="UniProtKB-UniRule"/>
</dbReference>
<feature type="short sequence motif" description="GXSXG" evidence="4">
    <location>
        <begin position="60"/>
        <end position="64"/>
    </location>
</feature>
<name>A0A502KY10_9GAMM</name>
<keyword evidence="5" id="KW-0732">Signal</keyword>
<evidence type="ECO:0000256" key="3">
    <source>
        <dbReference type="ARBA" id="ARBA00023098"/>
    </source>
</evidence>